<accession>A0A1E7Z7V2</accession>
<proteinExistence type="predicted"/>
<keyword evidence="2" id="KW-1185">Reference proteome</keyword>
<evidence type="ECO:0000313" key="1">
    <source>
        <dbReference type="EMBL" id="OFC69590.1"/>
    </source>
</evidence>
<name>A0A1E7Z7V2_9ALTE</name>
<sequence length="245" mass="29383">MESAIYQGKVFHQRFRPTQHKFDYDIYLFWLKLSEIESLSHTLRHFSIGKRGWLSFHRDDYYGEPSLPLDEAIRQKMTALNQGEKLDGEVFFFGQLRTFGIYFSPVNFYFLRSPEHNRFTHMLAEVSNTPWNERHYYLVDMETQEDTEKAFHVSPFNPLDMTYKWTIRQPDAHFNLVMACHRKEKDFTAGLNMKRISLDNTNLRIMLRRIPSMTIKTVVGIYWQALKLFIKRTPIYDHPNSQEPR</sequence>
<dbReference type="PANTHER" id="PTHR33973:SF4">
    <property type="entry name" value="OS07G0153300 PROTEIN"/>
    <property type="match status" value="1"/>
</dbReference>
<dbReference type="OrthoDB" id="9778801at2"/>
<dbReference type="PANTHER" id="PTHR33973">
    <property type="entry name" value="OS07G0153300 PROTEIN"/>
    <property type="match status" value="1"/>
</dbReference>
<gene>
    <name evidence="1" type="ORF">BFC18_17760</name>
</gene>
<comment type="caution">
    <text evidence="1">The sequence shown here is derived from an EMBL/GenBank/DDBJ whole genome shotgun (WGS) entry which is preliminary data.</text>
</comment>
<dbReference type="InterPro" id="IPR010775">
    <property type="entry name" value="DUF1365"/>
</dbReference>
<evidence type="ECO:0000313" key="2">
    <source>
        <dbReference type="Proteomes" id="UP000175691"/>
    </source>
</evidence>
<organism evidence="1 2">
    <name type="scientific">Alteromonas confluentis</name>
    <dbReference type="NCBI Taxonomy" id="1656094"/>
    <lineage>
        <taxon>Bacteria</taxon>
        <taxon>Pseudomonadati</taxon>
        <taxon>Pseudomonadota</taxon>
        <taxon>Gammaproteobacteria</taxon>
        <taxon>Alteromonadales</taxon>
        <taxon>Alteromonadaceae</taxon>
        <taxon>Alteromonas/Salinimonas group</taxon>
        <taxon>Alteromonas</taxon>
    </lineage>
</organism>
<dbReference type="RefSeq" id="WP_070126733.1">
    <property type="nucleotide sequence ID" value="NZ_MDHN01000039.1"/>
</dbReference>
<dbReference type="Proteomes" id="UP000175691">
    <property type="component" value="Unassembled WGS sequence"/>
</dbReference>
<dbReference type="EMBL" id="MDHN01000039">
    <property type="protein sequence ID" value="OFC69590.1"/>
    <property type="molecule type" value="Genomic_DNA"/>
</dbReference>
<dbReference type="AlphaFoldDB" id="A0A1E7Z7V2"/>
<dbReference type="STRING" id="1656094.BFC18_17760"/>
<evidence type="ECO:0008006" key="3">
    <source>
        <dbReference type="Google" id="ProtNLM"/>
    </source>
</evidence>
<protein>
    <recommendedName>
        <fullName evidence="3">DUF1365 domain-containing protein</fullName>
    </recommendedName>
</protein>
<dbReference type="Pfam" id="PF07103">
    <property type="entry name" value="DUF1365"/>
    <property type="match status" value="1"/>
</dbReference>
<reference evidence="1 2" key="1">
    <citation type="submission" date="2016-08" db="EMBL/GenBank/DDBJ databases">
        <authorList>
            <person name="Seilhamer J.J."/>
        </authorList>
    </citation>
    <scope>NUCLEOTIDE SEQUENCE [LARGE SCALE GENOMIC DNA]</scope>
    <source>
        <strain evidence="1 2">KCTC 42603</strain>
    </source>
</reference>